<accession>X1FPX1</accession>
<evidence type="ECO:0008006" key="2">
    <source>
        <dbReference type="Google" id="ProtNLM"/>
    </source>
</evidence>
<reference evidence="1" key="1">
    <citation type="journal article" date="2014" name="Front. Microbiol.">
        <title>High frequency of phylogenetically diverse reductive dehalogenase-homologous genes in deep subseafloor sedimentary metagenomes.</title>
        <authorList>
            <person name="Kawai M."/>
            <person name="Futagami T."/>
            <person name="Toyoda A."/>
            <person name="Takaki Y."/>
            <person name="Nishi S."/>
            <person name="Hori S."/>
            <person name="Arai W."/>
            <person name="Tsubouchi T."/>
            <person name="Morono Y."/>
            <person name="Uchiyama I."/>
            <person name="Ito T."/>
            <person name="Fujiyama A."/>
            <person name="Inagaki F."/>
            <person name="Takami H."/>
        </authorList>
    </citation>
    <scope>NUCLEOTIDE SEQUENCE</scope>
    <source>
        <strain evidence="1">Expedition CK06-06</strain>
    </source>
</reference>
<dbReference type="EMBL" id="BARU01010575">
    <property type="protein sequence ID" value="GAH34555.1"/>
    <property type="molecule type" value="Genomic_DNA"/>
</dbReference>
<feature type="non-terminal residue" evidence="1">
    <location>
        <position position="268"/>
    </location>
</feature>
<proteinExistence type="predicted"/>
<comment type="caution">
    <text evidence="1">The sequence shown here is derived from an EMBL/GenBank/DDBJ whole genome shotgun (WGS) entry which is preliminary data.</text>
</comment>
<gene>
    <name evidence="1" type="ORF">S03H2_20124</name>
</gene>
<name>X1FPX1_9ZZZZ</name>
<protein>
    <recommendedName>
        <fullName evidence="2">Phage gp6-like head-tail connector protein</fullName>
    </recommendedName>
</protein>
<dbReference type="AlphaFoldDB" id="X1FPX1"/>
<evidence type="ECO:0000313" key="1">
    <source>
        <dbReference type="EMBL" id="GAH34555.1"/>
    </source>
</evidence>
<sequence>MAELNDNALASLEEVKEYIDYTDTDKDPFFEILINSASDFLDRHCHRNLKEMTHTLERYDGEGDKLLLNNYPVSAIVQICNGKLDAIKVKYTSPTAYNAYVRISITGVDLIVDGAPLANELTFKDNAILSAMATAINSESNWEASVLNSDYDGYPSSQLFRKENRFALNQLAYLETPGKPLDGYDVDYSSGIIHLPSEFSQGFRNIFVSSVAGYPTIPDALKQICIELVKMKYGQRKNDPAMKSEKIGSVYAYTKKDLTDALPDDLIA</sequence>
<organism evidence="1">
    <name type="scientific">marine sediment metagenome</name>
    <dbReference type="NCBI Taxonomy" id="412755"/>
    <lineage>
        <taxon>unclassified sequences</taxon>
        <taxon>metagenomes</taxon>
        <taxon>ecological metagenomes</taxon>
    </lineage>
</organism>
<dbReference type="CDD" id="cd08054">
    <property type="entry name" value="gp6"/>
    <property type="match status" value="1"/>
</dbReference>